<comment type="caution">
    <text evidence="2">The sequence shown here is derived from an EMBL/GenBank/DDBJ whole genome shotgun (WGS) entry which is preliminary data.</text>
</comment>
<dbReference type="PaxDb" id="353153-Q4D2P1"/>
<keyword evidence="1" id="KW-0472">Membrane</keyword>
<evidence type="ECO:0000313" key="2">
    <source>
        <dbReference type="EMBL" id="EAN86790.1"/>
    </source>
</evidence>
<organism evidence="2 3">
    <name type="scientific">Trypanosoma cruzi (strain CL Brener)</name>
    <dbReference type="NCBI Taxonomy" id="353153"/>
    <lineage>
        <taxon>Eukaryota</taxon>
        <taxon>Discoba</taxon>
        <taxon>Euglenozoa</taxon>
        <taxon>Kinetoplastea</taxon>
        <taxon>Metakinetoplastina</taxon>
        <taxon>Trypanosomatida</taxon>
        <taxon>Trypanosomatidae</taxon>
        <taxon>Trypanosoma</taxon>
        <taxon>Schizotrypanum</taxon>
    </lineage>
</organism>
<proteinExistence type="predicted"/>
<feature type="transmembrane region" description="Helical" evidence="1">
    <location>
        <begin position="122"/>
        <end position="140"/>
    </location>
</feature>
<evidence type="ECO:0000256" key="1">
    <source>
        <dbReference type="SAM" id="Phobius"/>
    </source>
</evidence>
<sequence>MESVRTRCVWPPLWSPVTPLRVPHPDAPLALNRFIFFLSLFPLSPASRSHAALLLLLLTRNQEMHFSQAMRQPRHATPPLPLLVLLLMYCAIGCIAAAPALQHRRGYDEMMGRSGPLPTVTVAPRASTTTLIFGIFVSIVRPRLRWWPGLHEMVCAGGERRLVENRLFF</sequence>
<protein>
    <submittedName>
        <fullName evidence="2">Uncharacterized protein</fullName>
    </submittedName>
</protein>
<gene>
    <name evidence="2" type="ORF">Tc00.1047053508013.60</name>
</gene>
<keyword evidence="1" id="KW-0812">Transmembrane</keyword>
<dbReference type="Proteomes" id="UP000002296">
    <property type="component" value="Unassembled WGS sequence"/>
</dbReference>
<dbReference type="InParanoid" id="Q4D2P1"/>
<accession>Q4D2P1</accession>
<dbReference type="KEGG" id="tcr:508013.60"/>
<dbReference type="VEuPathDB" id="TriTrypDB:TcCLB.508013.60"/>
<dbReference type="RefSeq" id="XP_808641.1">
    <property type="nucleotide sequence ID" value="XM_803548.1"/>
</dbReference>
<name>Q4D2P1_TRYCC</name>
<feature type="transmembrane region" description="Helical" evidence="1">
    <location>
        <begin position="80"/>
        <end position="102"/>
    </location>
</feature>
<evidence type="ECO:0000313" key="3">
    <source>
        <dbReference type="Proteomes" id="UP000002296"/>
    </source>
</evidence>
<dbReference type="EMBL" id="AAHK01001146">
    <property type="protein sequence ID" value="EAN86790.1"/>
    <property type="molecule type" value="Genomic_DNA"/>
</dbReference>
<dbReference type="GeneID" id="3539105"/>
<keyword evidence="1" id="KW-1133">Transmembrane helix</keyword>
<keyword evidence="3" id="KW-1185">Reference proteome</keyword>
<reference evidence="2 3" key="1">
    <citation type="journal article" date="2005" name="Science">
        <title>The genome sequence of Trypanosoma cruzi, etiologic agent of Chagas disease.</title>
        <authorList>
            <person name="El-Sayed N.M."/>
            <person name="Myler P.J."/>
            <person name="Bartholomeu D.C."/>
            <person name="Nilsson D."/>
            <person name="Aggarwal G."/>
            <person name="Tran A.N."/>
            <person name="Ghedin E."/>
            <person name="Worthey E.A."/>
            <person name="Delcher A.L."/>
            <person name="Blandin G."/>
            <person name="Westenberger S.J."/>
            <person name="Caler E."/>
            <person name="Cerqueira G.C."/>
            <person name="Branche C."/>
            <person name="Haas B."/>
            <person name="Anupama A."/>
            <person name="Arner E."/>
            <person name="Aslund L."/>
            <person name="Attipoe P."/>
            <person name="Bontempi E."/>
            <person name="Bringaud F."/>
            <person name="Burton P."/>
            <person name="Cadag E."/>
            <person name="Campbell D.A."/>
            <person name="Carrington M."/>
            <person name="Crabtree J."/>
            <person name="Darban H."/>
            <person name="da Silveira J.F."/>
            <person name="de Jong P."/>
            <person name="Edwards K."/>
            <person name="Englund P.T."/>
            <person name="Fazelina G."/>
            <person name="Feldblyum T."/>
            <person name="Ferella M."/>
            <person name="Frasch A.C."/>
            <person name="Gull K."/>
            <person name="Horn D."/>
            <person name="Hou L."/>
            <person name="Huang Y."/>
            <person name="Kindlund E."/>
            <person name="Klingbeil M."/>
            <person name="Kluge S."/>
            <person name="Koo H."/>
            <person name="Lacerda D."/>
            <person name="Levin M.J."/>
            <person name="Lorenzi H."/>
            <person name="Louie T."/>
            <person name="Machado C.R."/>
            <person name="McCulloch R."/>
            <person name="McKenna A."/>
            <person name="Mizuno Y."/>
            <person name="Mottram J.C."/>
            <person name="Nelson S."/>
            <person name="Ochaya S."/>
            <person name="Osoegawa K."/>
            <person name="Pai G."/>
            <person name="Parsons M."/>
            <person name="Pentony M."/>
            <person name="Pettersson U."/>
            <person name="Pop M."/>
            <person name="Ramirez J.L."/>
            <person name="Rinta J."/>
            <person name="Robertson L."/>
            <person name="Salzberg S.L."/>
            <person name="Sanchez D.O."/>
            <person name="Seyler A."/>
            <person name="Sharma R."/>
            <person name="Shetty J."/>
            <person name="Simpson A.J."/>
            <person name="Sisk E."/>
            <person name="Tammi M.T."/>
            <person name="Tarleton R."/>
            <person name="Teixeira S."/>
            <person name="Van Aken S."/>
            <person name="Vogt C."/>
            <person name="Ward P.N."/>
            <person name="Wickstead B."/>
            <person name="Wortman J."/>
            <person name="White O."/>
            <person name="Fraser C.M."/>
            <person name="Stuart K.D."/>
            <person name="Andersson B."/>
        </authorList>
    </citation>
    <scope>NUCLEOTIDE SEQUENCE [LARGE SCALE GENOMIC DNA]</scope>
    <source>
        <strain evidence="2 3">CL Brener</strain>
    </source>
</reference>
<dbReference type="AlphaFoldDB" id="Q4D2P1"/>